<dbReference type="GO" id="GO:0005975">
    <property type="term" value="P:carbohydrate metabolic process"/>
    <property type="evidence" value="ECO:0007669"/>
    <property type="project" value="InterPro"/>
</dbReference>
<name>A0A9W8K4C0_9AGAR</name>
<dbReference type="InterPro" id="IPR001223">
    <property type="entry name" value="Glyco_hydro18_cat"/>
</dbReference>
<evidence type="ECO:0000313" key="3">
    <source>
        <dbReference type="EMBL" id="KAJ3514277.1"/>
    </source>
</evidence>
<dbReference type="PANTHER" id="PTHR11177">
    <property type="entry name" value="CHITINASE"/>
    <property type="match status" value="1"/>
</dbReference>
<dbReference type="Gene3D" id="3.20.20.80">
    <property type="entry name" value="Glycosidases"/>
    <property type="match status" value="1"/>
</dbReference>
<protein>
    <recommendedName>
        <fullName evidence="2">GH18 domain-containing protein</fullName>
    </recommendedName>
</protein>
<dbReference type="Gene3D" id="3.10.50.10">
    <property type="match status" value="1"/>
</dbReference>
<dbReference type="InterPro" id="IPR029070">
    <property type="entry name" value="Chitinase_insertion_sf"/>
</dbReference>
<dbReference type="InterPro" id="IPR050314">
    <property type="entry name" value="Glycosyl_Hydrlase_18"/>
</dbReference>
<accession>A0A9W8K4C0</accession>
<evidence type="ECO:0000256" key="1">
    <source>
        <dbReference type="SAM" id="MobiDB-lite"/>
    </source>
</evidence>
<feature type="domain" description="GH18" evidence="2">
    <location>
        <begin position="1"/>
        <end position="255"/>
    </location>
</feature>
<evidence type="ECO:0000313" key="4">
    <source>
        <dbReference type="Proteomes" id="UP001148786"/>
    </source>
</evidence>
<feature type="region of interest" description="Disordered" evidence="1">
    <location>
        <begin position="123"/>
        <end position="142"/>
    </location>
</feature>
<sequence length="255" mass="27513">MKLLRTALGPCKILSAAVPHLPWLGTTGRPLTDVSEYAKVLTYVNIMNYDVWGSSANPGPNAPIGDLCKTSKQPQASAQAAFNQWTAAKFPANQLDASDEMVLLQQEEVKNDDDELEVNFLNGAHPNPSITAPPPTPTSASIKDDGEVTAQATLTSWWGQQIPFYEIVRAGALVKRSDGNYGQAGGFTMGWDNCSNTPYLFNTAQTTVVSYDDTWSLTDKAKFAVSSGMAGCFTWSLDQDDGLTLQNAIRKGLGK</sequence>
<organism evidence="3 4">
    <name type="scientific">Agrocybe chaxingu</name>
    <dbReference type="NCBI Taxonomy" id="84603"/>
    <lineage>
        <taxon>Eukaryota</taxon>
        <taxon>Fungi</taxon>
        <taxon>Dikarya</taxon>
        <taxon>Basidiomycota</taxon>
        <taxon>Agaricomycotina</taxon>
        <taxon>Agaricomycetes</taxon>
        <taxon>Agaricomycetidae</taxon>
        <taxon>Agaricales</taxon>
        <taxon>Agaricineae</taxon>
        <taxon>Strophariaceae</taxon>
        <taxon>Agrocybe</taxon>
    </lineage>
</organism>
<comment type="caution">
    <text evidence="3">The sequence shown here is derived from an EMBL/GenBank/DDBJ whole genome shotgun (WGS) entry which is preliminary data.</text>
</comment>
<gene>
    <name evidence="3" type="ORF">NLJ89_g2472</name>
</gene>
<dbReference type="Pfam" id="PF00704">
    <property type="entry name" value="Glyco_hydro_18"/>
    <property type="match status" value="1"/>
</dbReference>
<dbReference type="GO" id="GO:0004568">
    <property type="term" value="F:chitinase activity"/>
    <property type="evidence" value="ECO:0007669"/>
    <property type="project" value="TreeGrafter"/>
</dbReference>
<dbReference type="OrthoDB" id="73875at2759"/>
<dbReference type="InterPro" id="IPR017853">
    <property type="entry name" value="GH"/>
</dbReference>
<dbReference type="GO" id="GO:0008061">
    <property type="term" value="F:chitin binding"/>
    <property type="evidence" value="ECO:0007669"/>
    <property type="project" value="TreeGrafter"/>
</dbReference>
<keyword evidence="4" id="KW-1185">Reference proteome</keyword>
<dbReference type="PANTHER" id="PTHR11177:SF317">
    <property type="entry name" value="CHITINASE 12-RELATED"/>
    <property type="match status" value="1"/>
</dbReference>
<dbReference type="AlphaFoldDB" id="A0A9W8K4C0"/>
<dbReference type="EMBL" id="JANKHO010000153">
    <property type="protein sequence ID" value="KAJ3514277.1"/>
    <property type="molecule type" value="Genomic_DNA"/>
</dbReference>
<dbReference type="GO" id="GO:0005576">
    <property type="term" value="C:extracellular region"/>
    <property type="evidence" value="ECO:0007669"/>
    <property type="project" value="TreeGrafter"/>
</dbReference>
<proteinExistence type="predicted"/>
<reference evidence="3" key="1">
    <citation type="submission" date="2022-07" db="EMBL/GenBank/DDBJ databases">
        <title>Genome Sequence of Agrocybe chaxingu.</title>
        <authorList>
            <person name="Buettner E."/>
        </authorList>
    </citation>
    <scope>NUCLEOTIDE SEQUENCE</scope>
    <source>
        <strain evidence="3">MP-N11</strain>
    </source>
</reference>
<dbReference type="GO" id="GO:0006032">
    <property type="term" value="P:chitin catabolic process"/>
    <property type="evidence" value="ECO:0007669"/>
    <property type="project" value="TreeGrafter"/>
</dbReference>
<dbReference type="SUPFAM" id="SSF51445">
    <property type="entry name" value="(Trans)glycosidases"/>
    <property type="match status" value="1"/>
</dbReference>
<evidence type="ECO:0000259" key="2">
    <source>
        <dbReference type="PROSITE" id="PS51910"/>
    </source>
</evidence>
<dbReference type="PROSITE" id="PS51910">
    <property type="entry name" value="GH18_2"/>
    <property type="match status" value="1"/>
</dbReference>
<dbReference type="Proteomes" id="UP001148786">
    <property type="component" value="Unassembled WGS sequence"/>
</dbReference>